<evidence type="ECO:0000313" key="4">
    <source>
        <dbReference type="Proteomes" id="UP000623467"/>
    </source>
</evidence>
<dbReference type="InterPro" id="IPR056884">
    <property type="entry name" value="NPHP3-like_N"/>
</dbReference>
<sequence>MVVDYLVTKFKKMKIGVACVYLNHKEVDSQTPSRLLAGLWRQLVDADVGPLARKLYTRYQEKGTAPILKEVASVLVSTVKDFSKVFIIVDAMDEYPGSQRHILLRCLAKISSNVNLMITSRPNISPKHYTFQNLEILNICARPKDIHTYIDAQINSSALIHRIPQLQEPSVQEEIHEKISGAADGM</sequence>
<evidence type="ECO:0000313" key="3">
    <source>
        <dbReference type="EMBL" id="KAF7343813.1"/>
    </source>
</evidence>
<dbReference type="Pfam" id="PF24883">
    <property type="entry name" value="NPHP3_N"/>
    <property type="match status" value="1"/>
</dbReference>
<protein>
    <submittedName>
        <fullName evidence="3">Ankyrin 2,3/unc44</fullName>
    </submittedName>
</protein>
<evidence type="ECO:0000256" key="1">
    <source>
        <dbReference type="ARBA" id="ARBA00022737"/>
    </source>
</evidence>
<dbReference type="OrthoDB" id="448455at2759"/>
<accession>A0A8H7CQI8</accession>
<dbReference type="AlphaFoldDB" id="A0A8H7CQI8"/>
<keyword evidence="4" id="KW-1185">Reference proteome</keyword>
<keyword evidence="1" id="KW-0677">Repeat</keyword>
<reference evidence="3" key="1">
    <citation type="submission" date="2020-05" db="EMBL/GenBank/DDBJ databases">
        <title>Mycena genomes resolve the evolution of fungal bioluminescence.</title>
        <authorList>
            <person name="Tsai I.J."/>
        </authorList>
    </citation>
    <scope>NUCLEOTIDE SEQUENCE</scope>
    <source>
        <strain evidence="3">160909Yilan</strain>
    </source>
</reference>
<comment type="caution">
    <text evidence="3">The sequence shown here is derived from an EMBL/GenBank/DDBJ whole genome shotgun (WGS) entry which is preliminary data.</text>
</comment>
<dbReference type="EMBL" id="JACAZH010000022">
    <property type="protein sequence ID" value="KAF7343813.1"/>
    <property type="molecule type" value="Genomic_DNA"/>
</dbReference>
<organism evidence="3 4">
    <name type="scientific">Mycena sanguinolenta</name>
    <dbReference type="NCBI Taxonomy" id="230812"/>
    <lineage>
        <taxon>Eukaryota</taxon>
        <taxon>Fungi</taxon>
        <taxon>Dikarya</taxon>
        <taxon>Basidiomycota</taxon>
        <taxon>Agaricomycotina</taxon>
        <taxon>Agaricomycetes</taxon>
        <taxon>Agaricomycetidae</taxon>
        <taxon>Agaricales</taxon>
        <taxon>Marasmiineae</taxon>
        <taxon>Mycenaceae</taxon>
        <taxon>Mycena</taxon>
    </lineage>
</organism>
<dbReference type="PANTHER" id="PTHR10039:SF15">
    <property type="entry name" value="NACHT DOMAIN-CONTAINING PROTEIN"/>
    <property type="match status" value="1"/>
</dbReference>
<dbReference type="InterPro" id="IPR027417">
    <property type="entry name" value="P-loop_NTPase"/>
</dbReference>
<dbReference type="Proteomes" id="UP000623467">
    <property type="component" value="Unassembled WGS sequence"/>
</dbReference>
<dbReference type="Gene3D" id="3.40.50.300">
    <property type="entry name" value="P-loop containing nucleotide triphosphate hydrolases"/>
    <property type="match status" value="1"/>
</dbReference>
<feature type="domain" description="Nephrocystin 3-like N-terminal" evidence="2">
    <location>
        <begin position="3"/>
        <end position="121"/>
    </location>
</feature>
<dbReference type="PANTHER" id="PTHR10039">
    <property type="entry name" value="AMELOGENIN"/>
    <property type="match status" value="1"/>
</dbReference>
<gene>
    <name evidence="3" type="ORF">MSAN_01962300</name>
</gene>
<name>A0A8H7CQI8_9AGAR</name>
<evidence type="ECO:0000259" key="2">
    <source>
        <dbReference type="Pfam" id="PF24883"/>
    </source>
</evidence>
<proteinExistence type="predicted"/>